<dbReference type="GO" id="GO:0003746">
    <property type="term" value="F:translation elongation factor activity"/>
    <property type="evidence" value="ECO:0007669"/>
    <property type="project" value="UniProtKB-KW"/>
</dbReference>
<dbReference type="PANTHER" id="PTHR30053">
    <property type="entry name" value="ELONGATION FACTOR P"/>
    <property type="match status" value="1"/>
</dbReference>
<keyword evidence="5" id="KW-0251">Elongation factor</keyword>
<evidence type="ECO:0000313" key="9">
    <source>
        <dbReference type="EMBL" id="SVB64150.1"/>
    </source>
</evidence>
<dbReference type="NCBIfam" id="NF001810">
    <property type="entry name" value="PRK00529.1"/>
    <property type="match status" value="1"/>
</dbReference>
<keyword evidence="4" id="KW-0963">Cytoplasm</keyword>
<reference evidence="9" key="1">
    <citation type="submission" date="2018-05" db="EMBL/GenBank/DDBJ databases">
        <authorList>
            <person name="Lanie J.A."/>
            <person name="Ng W.-L."/>
            <person name="Kazmierczak K.M."/>
            <person name="Andrzejewski T.M."/>
            <person name="Davidsen T.M."/>
            <person name="Wayne K.J."/>
            <person name="Tettelin H."/>
            <person name="Glass J.I."/>
            <person name="Rusch D."/>
            <person name="Podicherti R."/>
            <person name="Tsui H.-C.T."/>
            <person name="Winkler M.E."/>
        </authorList>
    </citation>
    <scope>NUCLEOTIDE SEQUENCE</scope>
</reference>
<evidence type="ECO:0000256" key="1">
    <source>
        <dbReference type="ARBA" id="ARBA00004496"/>
    </source>
</evidence>
<dbReference type="HAMAP" id="MF_00141">
    <property type="entry name" value="EF_P"/>
    <property type="match status" value="1"/>
</dbReference>
<gene>
    <name evidence="9" type="ORF">METZ01_LOCUS217004</name>
</gene>
<dbReference type="SUPFAM" id="SSF50249">
    <property type="entry name" value="Nucleic acid-binding proteins"/>
    <property type="match status" value="2"/>
</dbReference>
<dbReference type="Pfam" id="PF01132">
    <property type="entry name" value="EFP"/>
    <property type="match status" value="1"/>
</dbReference>
<evidence type="ECO:0008006" key="10">
    <source>
        <dbReference type="Google" id="ProtNLM"/>
    </source>
</evidence>
<keyword evidence="6" id="KW-0648">Protein biosynthesis</keyword>
<dbReference type="InterPro" id="IPR015365">
    <property type="entry name" value="Elong-fact-P_C"/>
</dbReference>
<dbReference type="InterPro" id="IPR014722">
    <property type="entry name" value="Rib_uL2_dom2"/>
</dbReference>
<dbReference type="PIRSF" id="PIRSF005901">
    <property type="entry name" value="EF-P"/>
    <property type="match status" value="1"/>
</dbReference>
<protein>
    <recommendedName>
        <fullName evidence="10">Elongation factor P C-terminal domain-containing protein</fullName>
    </recommendedName>
</protein>
<dbReference type="UniPathway" id="UPA00345"/>
<dbReference type="Pfam" id="PF08207">
    <property type="entry name" value="EFP_N"/>
    <property type="match status" value="1"/>
</dbReference>
<dbReference type="InterPro" id="IPR001059">
    <property type="entry name" value="Transl_elong_P/YeiP_cen"/>
</dbReference>
<dbReference type="InterPro" id="IPR013185">
    <property type="entry name" value="Transl_elong_KOW-like"/>
</dbReference>
<evidence type="ECO:0000256" key="3">
    <source>
        <dbReference type="ARBA" id="ARBA00009479"/>
    </source>
</evidence>
<evidence type="ECO:0000256" key="2">
    <source>
        <dbReference type="ARBA" id="ARBA00004815"/>
    </source>
</evidence>
<evidence type="ECO:0000256" key="4">
    <source>
        <dbReference type="ARBA" id="ARBA00022490"/>
    </source>
</evidence>
<dbReference type="CDD" id="cd05794">
    <property type="entry name" value="S1_EF-P_repeat_2"/>
    <property type="match status" value="1"/>
</dbReference>
<dbReference type="EMBL" id="UINC01050777">
    <property type="protein sequence ID" value="SVB64150.1"/>
    <property type="molecule type" value="Genomic_DNA"/>
</dbReference>
<dbReference type="GO" id="GO:0043043">
    <property type="term" value="P:peptide biosynthetic process"/>
    <property type="evidence" value="ECO:0007669"/>
    <property type="project" value="InterPro"/>
</dbReference>
<dbReference type="InterPro" id="IPR013852">
    <property type="entry name" value="Transl_elong_P/YeiP_CS"/>
</dbReference>
<dbReference type="SMART" id="SM01185">
    <property type="entry name" value="EFP"/>
    <property type="match status" value="1"/>
</dbReference>
<dbReference type="CDD" id="cd04470">
    <property type="entry name" value="S1_EF-P_repeat_1"/>
    <property type="match status" value="1"/>
</dbReference>
<dbReference type="Pfam" id="PF09285">
    <property type="entry name" value="Elong-fact-P_C"/>
    <property type="match status" value="1"/>
</dbReference>
<dbReference type="AlphaFoldDB" id="A0A382FM97"/>
<feature type="domain" description="Elongation factor P C-terminal" evidence="7">
    <location>
        <begin position="130"/>
        <end position="185"/>
    </location>
</feature>
<dbReference type="FunFam" id="2.30.30.30:FF:000003">
    <property type="entry name" value="Elongation factor P"/>
    <property type="match status" value="1"/>
</dbReference>
<name>A0A382FM97_9ZZZZ</name>
<dbReference type="PROSITE" id="PS01275">
    <property type="entry name" value="EFP"/>
    <property type="match status" value="1"/>
</dbReference>
<dbReference type="FunFam" id="2.40.50.140:FF:000004">
    <property type="entry name" value="Elongation factor P"/>
    <property type="match status" value="1"/>
</dbReference>
<proteinExistence type="inferred from homology"/>
<comment type="similarity">
    <text evidence="3">Belongs to the elongation factor P family.</text>
</comment>
<accession>A0A382FM97</accession>
<dbReference type="InterPro" id="IPR012340">
    <property type="entry name" value="NA-bd_OB-fold"/>
</dbReference>
<evidence type="ECO:0000256" key="6">
    <source>
        <dbReference type="ARBA" id="ARBA00022917"/>
    </source>
</evidence>
<dbReference type="GO" id="GO:0005829">
    <property type="term" value="C:cytosol"/>
    <property type="evidence" value="ECO:0007669"/>
    <property type="project" value="UniProtKB-ARBA"/>
</dbReference>
<dbReference type="PANTHER" id="PTHR30053:SF12">
    <property type="entry name" value="ELONGATION FACTOR P (EF-P) FAMILY PROTEIN"/>
    <property type="match status" value="1"/>
</dbReference>
<evidence type="ECO:0000256" key="5">
    <source>
        <dbReference type="ARBA" id="ARBA00022768"/>
    </source>
</evidence>
<sequence length="188" mass="20995">MASTADFRNGLVLEINEQLWTIIYFQHVKPGKGGAFVRTKLKNVLSGAVVDKTYRAGEKVVSVRLERRPVSYSYSDGQLYYFMDQESYEMIPISGELLGVDQLKYLKENMACEGLVHDGEVISVELPQFVELIVSETDPGLRGDTAQGGSKPAKLETGALVQVPLFIEQGDLLKIDRTEDKYLTRVSE</sequence>
<evidence type="ECO:0000259" key="8">
    <source>
        <dbReference type="SMART" id="SM01185"/>
    </source>
</evidence>
<dbReference type="InterPro" id="IPR020599">
    <property type="entry name" value="Transl_elong_fac_P/YeiP"/>
</dbReference>
<dbReference type="SMART" id="SM00841">
    <property type="entry name" value="Elong-fact-P_C"/>
    <property type="match status" value="1"/>
</dbReference>
<evidence type="ECO:0000259" key="7">
    <source>
        <dbReference type="SMART" id="SM00841"/>
    </source>
</evidence>
<dbReference type="InterPro" id="IPR011768">
    <property type="entry name" value="Transl_elongation_fac_P"/>
</dbReference>
<dbReference type="NCBIfam" id="TIGR00038">
    <property type="entry name" value="efp"/>
    <property type="match status" value="1"/>
</dbReference>
<dbReference type="SUPFAM" id="SSF50104">
    <property type="entry name" value="Translation proteins SH3-like domain"/>
    <property type="match status" value="1"/>
</dbReference>
<organism evidence="9">
    <name type="scientific">marine metagenome</name>
    <dbReference type="NCBI Taxonomy" id="408172"/>
    <lineage>
        <taxon>unclassified sequences</taxon>
        <taxon>metagenomes</taxon>
        <taxon>ecological metagenomes</taxon>
    </lineage>
</organism>
<feature type="domain" description="Translation elongation factor P/YeiP central" evidence="8">
    <location>
        <begin position="67"/>
        <end position="122"/>
    </location>
</feature>
<dbReference type="FunFam" id="2.40.50.140:FF:000009">
    <property type="entry name" value="Elongation factor P"/>
    <property type="match status" value="1"/>
</dbReference>
<dbReference type="Gene3D" id="2.40.50.140">
    <property type="entry name" value="Nucleic acid-binding proteins"/>
    <property type="match status" value="2"/>
</dbReference>
<comment type="subcellular location">
    <subcellularLocation>
        <location evidence="1">Cytoplasm</location>
    </subcellularLocation>
</comment>
<dbReference type="InterPro" id="IPR008991">
    <property type="entry name" value="Translation_prot_SH3-like_sf"/>
</dbReference>
<comment type="pathway">
    <text evidence="2">Protein biosynthesis; polypeptide chain elongation.</text>
</comment>
<dbReference type="Gene3D" id="2.30.30.30">
    <property type="match status" value="1"/>
</dbReference>